<reference evidence="9" key="1">
    <citation type="submission" date="2016-04" db="EMBL/GenBank/DDBJ databases">
        <title>Comparative genomics of biotechnologically important yeasts.</title>
        <authorList>
            <consortium name="DOE Joint Genome Institute"/>
            <person name="Riley R."/>
            <person name="Haridas S."/>
            <person name="Wolfe K.H."/>
            <person name="Lopes M.R."/>
            <person name="Hittinger C.T."/>
            <person name="Goker M."/>
            <person name="Salamov A."/>
            <person name="Wisecaver J."/>
            <person name="Long T.M."/>
            <person name="Aerts A.L."/>
            <person name="Barry K."/>
            <person name="Choi C."/>
            <person name="Clum A."/>
            <person name="Coughlan A.Y."/>
            <person name="Deshpande S."/>
            <person name="Douglass A.P."/>
            <person name="Hanson S.J."/>
            <person name="Klenk H.-P."/>
            <person name="Labutti K."/>
            <person name="Lapidus A."/>
            <person name="Lindquist E."/>
            <person name="Lipzen A."/>
            <person name="Meier-Kolthoff J.P."/>
            <person name="Ohm R.A."/>
            <person name="Otillar R.P."/>
            <person name="Pangilinan J."/>
            <person name="Peng Y."/>
            <person name="Rokas A."/>
            <person name="Rosa C.A."/>
            <person name="Scheuner C."/>
            <person name="Sibirny A.A."/>
            <person name="Slot J.C."/>
            <person name="Stielow J.B."/>
            <person name="Sun H."/>
            <person name="Kurtzman C.P."/>
            <person name="Blackwell M."/>
            <person name="Grigoriev I.V."/>
            <person name="Jeffries T.W."/>
        </authorList>
    </citation>
    <scope>NUCLEOTIDE SEQUENCE [LARGE SCALE GENOMIC DNA]</scope>
    <source>
        <strain evidence="9">NRRL YB-2248</strain>
    </source>
</reference>
<comment type="similarity">
    <text evidence="1">Belongs to the aldo/keto reductase family.</text>
</comment>
<dbReference type="OrthoDB" id="416253at2759"/>
<evidence type="ECO:0000313" key="9">
    <source>
        <dbReference type="Proteomes" id="UP000094801"/>
    </source>
</evidence>
<evidence type="ECO:0000313" key="8">
    <source>
        <dbReference type="EMBL" id="ODV86110.1"/>
    </source>
</evidence>
<keyword evidence="2" id="KW-0521">NADP</keyword>
<evidence type="ECO:0000256" key="2">
    <source>
        <dbReference type="ARBA" id="ARBA00022857"/>
    </source>
</evidence>
<feature type="site" description="Lowers pKa of active site Tyr" evidence="6">
    <location>
        <position position="81"/>
    </location>
</feature>
<evidence type="ECO:0000256" key="4">
    <source>
        <dbReference type="PIRSR" id="PIRSR000097-1"/>
    </source>
</evidence>
<keyword evidence="9" id="KW-1185">Reference proteome</keyword>
<dbReference type="Gene3D" id="3.20.20.100">
    <property type="entry name" value="NADP-dependent oxidoreductase domain"/>
    <property type="match status" value="1"/>
</dbReference>
<dbReference type="Proteomes" id="UP000094801">
    <property type="component" value="Unassembled WGS sequence"/>
</dbReference>
<organism evidence="8 9">
    <name type="scientific">[Candida] arabinofermentans NRRL YB-2248</name>
    <dbReference type="NCBI Taxonomy" id="983967"/>
    <lineage>
        <taxon>Eukaryota</taxon>
        <taxon>Fungi</taxon>
        <taxon>Dikarya</taxon>
        <taxon>Ascomycota</taxon>
        <taxon>Saccharomycotina</taxon>
        <taxon>Pichiomycetes</taxon>
        <taxon>Pichiales</taxon>
        <taxon>Pichiaceae</taxon>
        <taxon>Ogataea</taxon>
        <taxon>Ogataea/Candida clade</taxon>
    </lineage>
</organism>
<feature type="active site" description="Proton donor" evidence="4">
    <location>
        <position position="56"/>
    </location>
</feature>
<dbReference type="PANTHER" id="PTHR43827:SF3">
    <property type="entry name" value="NADP-DEPENDENT OXIDOREDUCTASE DOMAIN-CONTAINING PROTEIN"/>
    <property type="match status" value="1"/>
</dbReference>
<sequence>MSSKIPKLASGIPKLGFGSGTYYFKYGNDTIDENLVSILTKALTSGVTHIDSAECYNTDYEVAKAIKQSKLPRSDIWITDKYFAGDSSYTVKSKEDDPYHHLVAALKRLDTPYVDLYLIHSPFIKTDVHGFDLSKAWGFMERCKKEGLAKHIGVSNFGVEDLKVIIDKKDSLPIEFNQIEFNAFLQNQTPGVVEFCKENNIQLEAYSPLGPLYKGDLKTGVGKLFDEYLDTLVKKYNRSKTQILLHWVAAIGIVPITTTSKESRLAEFLEVFEGFELTPEEVEKITEIGKSYKPVLRQYWKPEYSKYDS</sequence>
<dbReference type="PRINTS" id="PR00069">
    <property type="entry name" value="ALDKETRDTASE"/>
</dbReference>
<gene>
    <name evidence="8" type="ORF">CANARDRAFT_231426</name>
</gene>
<dbReference type="InterPro" id="IPR018170">
    <property type="entry name" value="Aldo/ket_reductase_CS"/>
</dbReference>
<dbReference type="InterPro" id="IPR023210">
    <property type="entry name" value="NADP_OxRdtase_dom"/>
</dbReference>
<dbReference type="STRING" id="983967.A0A1E4T2X0"/>
<feature type="binding site" evidence="5">
    <location>
        <position position="120"/>
    </location>
    <ligand>
        <name>substrate</name>
    </ligand>
</feature>
<feature type="domain" description="NADP-dependent oxidoreductase" evidence="7">
    <location>
        <begin position="15"/>
        <end position="288"/>
    </location>
</feature>
<dbReference type="InterPro" id="IPR020471">
    <property type="entry name" value="AKR"/>
</dbReference>
<dbReference type="GO" id="GO:0016616">
    <property type="term" value="F:oxidoreductase activity, acting on the CH-OH group of donors, NAD or NADP as acceptor"/>
    <property type="evidence" value="ECO:0007669"/>
    <property type="project" value="UniProtKB-ARBA"/>
</dbReference>
<evidence type="ECO:0000256" key="6">
    <source>
        <dbReference type="PIRSR" id="PIRSR000097-3"/>
    </source>
</evidence>
<accession>A0A1E4T2X0</accession>
<evidence type="ECO:0000259" key="7">
    <source>
        <dbReference type="Pfam" id="PF00248"/>
    </source>
</evidence>
<dbReference type="EMBL" id="KV453850">
    <property type="protein sequence ID" value="ODV86110.1"/>
    <property type="molecule type" value="Genomic_DNA"/>
</dbReference>
<evidence type="ECO:0000256" key="5">
    <source>
        <dbReference type="PIRSR" id="PIRSR000097-2"/>
    </source>
</evidence>
<dbReference type="GO" id="GO:0016652">
    <property type="term" value="F:oxidoreductase activity, acting on NAD(P)H as acceptor"/>
    <property type="evidence" value="ECO:0007669"/>
    <property type="project" value="InterPro"/>
</dbReference>
<dbReference type="PANTHER" id="PTHR43827">
    <property type="entry name" value="2,5-DIKETO-D-GLUCONIC ACID REDUCTASE"/>
    <property type="match status" value="1"/>
</dbReference>
<dbReference type="InterPro" id="IPR036812">
    <property type="entry name" value="NAD(P)_OxRdtase_dom_sf"/>
</dbReference>
<name>A0A1E4T2X0_9ASCO</name>
<evidence type="ECO:0000256" key="1">
    <source>
        <dbReference type="ARBA" id="ARBA00007905"/>
    </source>
</evidence>
<dbReference type="CDD" id="cd19120">
    <property type="entry name" value="AKR_AKR3C2-3"/>
    <property type="match status" value="1"/>
</dbReference>
<dbReference type="Pfam" id="PF00248">
    <property type="entry name" value="Aldo_ket_red"/>
    <property type="match status" value="1"/>
</dbReference>
<dbReference type="PIRSF" id="PIRSF000097">
    <property type="entry name" value="AKR"/>
    <property type="match status" value="1"/>
</dbReference>
<dbReference type="InterPro" id="IPR044494">
    <property type="entry name" value="AKR3C2/3"/>
</dbReference>
<protein>
    <recommendedName>
        <fullName evidence="7">NADP-dependent oxidoreductase domain-containing protein</fullName>
    </recommendedName>
</protein>
<dbReference type="PROSITE" id="PS00062">
    <property type="entry name" value="ALDOKETO_REDUCTASE_2"/>
    <property type="match status" value="1"/>
</dbReference>
<dbReference type="AlphaFoldDB" id="A0A1E4T2X0"/>
<keyword evidence="3" id="KW-0560">Oxidoreductase</keyword>
<proteinExistence type="inferred from homology"/>
<dbReference type="SUPFAM" id="SSF51430">
    <property type="entry name" value="NAD(P)-linked oxidoreductase"/>
    <property type="match status" value="1"/>
</dbReference>
<evidence type="ECO:0000256" key="3">
    <source>
        <dbReference type="ARBA" id="ARBA00023002"/>
    </source>
</evidence>